<feature type="domain" description="Glycoside hydrolase family 31 TIM barrel" evidence="3">
    <location>
        <begin position="143"/>
        <end position="513"/>
    </location>
</feature>
<evidence type="ECO:0000256" key="1">
    <source>
        <dbReference type="ARBA" id="ARBA00007806"/>
    </source>
</evidence>
<feature type="domain" description="DUF5110" evidence="4">
    <location>
        <begin position="630"/>
        <end position="672"/>
    </location>
</feature>
<evidence type="ECO:0000259" key="4">
    <source>
        <dbReference type="Pfam" id="PF17137"/>
    </source>
</evidence>
<dbReference type="Pfam" id="PF01055">
    <property type="entry name" value="Glyco_hydro_31_2nd"/>
    <property type="match status" value="1"/>
</dbReference>
<dbReference type="Pfam" id="PF21365">
    <property type="entry name" value="Glyco_hydro_31_3rd"/>
    <property type="match status" value="1"/>
</dbReference>
<gene>
    <name evidence="6" type="ORF">H9926_14115</name>
</gene>
<dbReference type="SUPFAM" id="SSF51011">
    <property type="entry name" value="Glycosyl hydrolase domain"/>
    <property type="match status" value="1"/>
</dbReference>
<evidence type="ECO:0000259" key="3">
    <source>
        <dbReference type="Pfam" id="PF01055"/>
    </source>
</evidence>
<dbReference type="Gene3D" id="3.20.20.80">
    <property type="entry name" value="Glycosidases"/>
    <property type="match status" value="1"/>
</dbReference>
<dbReference type="Pfam" id="PF17137">
    <property type="entry name" value="DUF5110"/>
    <property type="match status" value="1"/>
</dbReference>
<comment type="similarity">
    <text evidence="1 2">Belongs to the glycosyl hydrolase 31 family.</text>
</comment>
<proteinExistence type="inferred from homology"/>
<name>A0A9D2QN51_9FIRM</name>
<keyword evidence="2" id="KW-0326">Glycosidase</keyword>
<accession>A0A9D2QN51</accession>
<evidence type="ECO:0000256" key="2">
    <source>
        <dbReference type="RuleBase" id="RU361185"/>
    </source>
</evidence>
<reference evidence="6" key="2">
    <citation type="submission" date="2021-04" db="EMBL/GenBank/DDBJ databases">
        <authorList>
            <person name="Gilroy R."/>
        </authorList>
    </citation>
    <scope>NUCLEOTIDE SEQUENCE</scope>
    <source>
        <strain evidence="6">ChiBcec1-1630</strain>
    </source>
</reference>
<organism evidence="6 7">
    <name type="scientific">Candidatus Eisenbergiella intestinigallinarum</name>
    <dbReference type="NCBI Taxonomy" id="2838549"/>
    <lineage>
        <taxon>Bacteria</taxon>
        <taxon>Bacillati</taxon>
        <taxon>Bacillota</taxon>
        <taxon>Clostridia</taxon>
        <taxon>Lachnospirales</taxon>
        <taxon>Lachnospiraceae</taxon>
        <taxon>Eisenbergiella</taxon>
    </lineage>
</organism>
<dbReference type="PANTHER" id="PTHR43863:SF2">
    <property type="entry name" value="MALTASE-GLUCOAMYLASE"/>
    <property type="match status" value="1"/>
</dbReference>
<evidence type="ECO:0000313" key="6">
    <source>
        <dbReference type="EMBL" id="HJC89134.1"/>
    </source>
</evidence>
<dbReference type="InterPro" id="IPR051816">
    <property type="entry name" value="Glycosyl_Hydrolase_31"/>
</dbReference>
<evidence type="ECO:0000259" key="5">
    <source>
        <dbReference type="Pfam" id="PF21365"/>
    </source>
</evidence>
<dbReference type="InterPro" id="IPR033403">
    <property type="entry name" value="DUF5110"/>
</dbReference>
<dbReference type="Proteomes" id="UP000823922">
    <property type="component" value="Unassembled WGS sequence"/>
</dbReference>
<dbReference type="CDD" id="cd14752">
    <property type="entry name" value="GH31_N"/>
    <property type="match status" value="1"/>
</dbReference>
<comment type="caution">
    <text evidence="6">The sequence shown here is derived from an EMBL/GenBank/DDBJ whole genome shotgun (WGS) entry which is preliminary data.</text>
</comment>
<dbReference type="PANTHER" id="PTHR43863">
    <property type="entry name" value="HYDROLASE, PUTATIVE (AFU_ORTHOLOGUE AFUA_1G03140)-RELATED"/>
    <property type="match status" value="1"/>
</dbReference>
<dbReference type="GO" id="GO:0005975">
    <property type="term" value="P:carbohydrate metabolic process"/>
    <property type="evidence" value="ECO:0007669"/>
    <property type="project" value="InterPro"/>
</dbReference>
<feature type="non-terminal residue" evidence="6">
    <location>
        <position position="1"/>
    </location>
</feature>
<keyword evidence="2" id="KW-0378">Hydrolase</keyword>
<dbReference type="Gene3D" id="2.60.40.1760">
    <property type="entry name" value="glycosyl hydrolase (family 31)"/>
    <property type="match status" value="1"/>
</dbReference>
<dbReference type="SUPFAM" id="SSF51445">
    <property type="entry name" value="(Trans)glycosidases"/>
    <property type="match status" value="1"/>
</dbReference>
<dbReference type="InterPro" id="IPR011013">
    <property type="entry name" value="Gal_mutarotase_sf_dom"/>
</dbReference>
<feature type="domain" description="Glycosyl hydrolase family 31 C-terminal" evidence="5">
    <location>
        <begin position="523"/>
        <end position="611"/>
    </location>
</feature>
<dbReference type="SUPFAM" id="SSF74650">
    <property type="entry name" value="Galactose mutarotase-like"/>
    <property type="match status" value="1"/>
</dbReference>
<dbReference type="GO" id="GO:0030246">
    <property type="term" value="F:carbohydrate binding"/>
    <property type="evidence" value="ECO:0007669"/>
    <property type="project" value="InterPro"/>
</dbReference>
<evidence type="ECO:0000313" key="7">
    <source>
        <dbReference type="Proteomes" id="UP000823922"/>
    </source>
</evidence>
<dbReference type="InterPro" id="IPR048395">
    <property type="entry name" value="Glyco_hydro_31_C"/>
</dbReference>
<dbReference type="CDD" id="cd06591">
    <property type="entry name" value="GH31_xylosidase_XylS"/>
    <property type="match status" value="1"/>
</dbReference>
<dbReference type="GO" id="GO:0004553">
    <property type="term" value="F:hydrolase activity, hydrolyzing O-glycosyl compounds"/>
    <property type="evidence" value="ECO:0007669"/>
    <property type="project" value="InterPro"/>
</dbReference>
<dbReference type="InterPro" id="IPR017853">
    <property type="entry name" value="GH"/>
</dbReference>
<sequence>DAFRPVINENTRVEEVATPDGIKKRIKEADRVFDRKLCRTRLYLDFVPGERLYGLGQAEEGVWNLRHTTQYLHQANLKIAIPLLLSGNGYGILLSTQGTAVFSDTQYGSYLYTEADEYLDYYFLAGNPDEVIGQFRALTGRAAMLPKWAFGYIQSQERYESAQELVETAEEFRRRGIGLDALVLDWMSWTGDLWGQKTFDPERFPDPAAMTGALHEKNVHFMISIWPNMNAECDNYREFQEAGLLLPGSEIYDAFREEGRKLYWKQSEEGLFRYGIDAWWCDSCEPVTPEWSRKLKPEPGEMYHEYLEAASEIMPRQKANAYGMYHARAVYEGQRDCAARFLSGAPEENADSRQDQSPMPFREKRVVNLTRSGWAGSQRYGTILWSGDISASWKTLRRQIAAGLHFCASGMPYWTLDIGAFFTKKGNTWFWNGEYESGCQDPAYRELYVRWFQYGAFLPVFRSHGTDCRREPWQFEPWQFESGQSGASGEPFYEAILSAIRGRYRLLPYIYSLAGAVWRENGTMMRPLVFDFPQDEKAAGIMDAYMFGPNLLICPITESMEGEESVRTVYLPAGTDWYDFYTEERYEGGREIEARAGIDHIPVYVKAGSILPVMEPGESTAEMEGRKIWLQIYAGADGSFALYEDAGDGYGYEKGEYCVTQIRYQDESGKVEWDSEGDLGFRKGDFLIRQIGKRRTKAAAFRPGNMC</sequence>
<dbReference type="Gene3D" id="2.60.40.1180">
    <property type="entry name" value="Golgi alpha-mannosidase II"/>
    <property type="match status" value="2"/>
</dbReference>
<dbReference type="EMBL" id="DWVS01000363">
    <property type="protein sequence ID" value="HJC89134.1"/>
    <property type="molecule type" value="Genomic_DNA"/>
</dbReference>
<reference evidence="6" key="1">
    <citation type="journal article" date="2021" name="PeerJ">
        <title>Extensive microbial diversity within the chicken gut microbiome revealed by metagenomics and culture.</title>
        <authorList>
            <person name="Gilroy R."/>
            <person name="Ravi A."/>
            <person name="Getino M."/>
            <person name="Pursley I."/>
            <person name="Horton D.L."/>
            <person name="Alikhan N.F."/>
            <person name="Baker D."/>
            <person name="Gharbi K."/>
            <person name="Hall N."/>
            <person name="Watson M."/>
            <person name="Adriaenssens E.M."/>
            <person name="Foster-Nyarko E."/>
            <person name="Jarju S."/>
            <person name="Secka A."/>
            <person name="Antonio M."/>
            <person name="Oren A."/>
            <person name="Chaudhuri R.R."/>
            <person name="La Ragione R."/>
            <person name="Hildebrand F."/>
            <person name="Pallen M.J."/>
        </authorList>
    </citation>
    <scope>NUCLEOTIDE SEQUENCE</scope>
    <source>
        <strain evidence="6">ChiBcec1-1630</strain>
    </source>
</reference>
<dbReference type="InterPro" id="IPR013780">
    <property type="entry name" value="Glyco_hydro_b"/>
</dbReference>
<protein>
    <submittedName>
        <fullName evidence="6">DUF5110 domain-containing protein</fullName>
    </submittedName>
</protein>
<dbReference type="AlphaFoldDB" id="A0A9D2QN51"/>
<dbReference type="InterPro" id="IPR000322">
    <property type="entry name" value="Glyco_hydro_31_TIM"/>
</dbReference>